<dbReference type="AlphaFoldDB" id="A0A6J4NYY8"/>
<proteinExistence type="predicted"/>
<protein>
    <submittedName>
        <fullName evidence="1">Transcriptional regulator, AcrR family</fullName>
    </submittedName>
</protein>
<accession>A0A6J4NYY8</accession>
<organism evidence="1">
    <name type="scientific">uncultured Nocardioides sp</name>
    <dbReference type="NCBI Taxonomy" id="198441"/>
    <lineage>
        <taxon>Bacteria</taxon>
        <taxon>Bacillati</taxon>
        <taxon>Actinomycetota</taxon>
        <taxon>Actinomycetes</taxon>
        <taxon>Propionibacteriales</taxon>
        <taxon>Nocardioidaceae</taxon>
        <taxon>Nocardioides</taxon>
        <taxon>environmental samples</taxon>
    </lineage>
</organism>
<name>A0A6J4NYY8_9ACTN</name>
<gene>
    <name evidence="1" type="ORF">AVDCRST_MAG06-2002</name>
</gene>
<sequence>MEQLITAEELDHLADEGVRVFLAAYGAVSD</sequence>
<dbReference type="EMBL" id="CADCUP010000132">
    <property type="protein sequence ID" value="CAA9397818.1"/>
    <property type="molecule type" value="Genomic_DNA"/>
</dbReference>
<evidence type="ECO:0000313" key="1">
    <source>
        <dbReference type="EMBL" id="CAA9397818.1"/>
    </source>
</evidence>
<reference evidence="1" key="1">
    <citation type="submission" date="2020-02" db="EMBL/GenBank/DDBJ databases">
        <authorList>
            <person name="Meier V. D."/>
        </authorList>
    </citation>
    <scope>NUCLEOTIDE SEQUENCE</scope>
    <source>
        <strain evidence="1">AVDCRST_MAG06</strain>
    </source>
</reference>